<protein>
    <submittedName>
        <fullName evidence="2">Uncharacterized protein</fullName>
    </submittedName>
</protein>
<reference evidence="2" key="1">
    <citation type="submission" date="2017-08" db="EMBL/GenBank/DDBJ databases">
        <authorList>
            <person name="Polle J.E."/>
            <person name="Barry K."/>
            <person name="Cushman J."/>
            <person name="Schmutz J."/>
            <person name="Tran D."/>
            <person name="Hathwaick L.T."/>
            <person name="Yim W.C."/>
            <person name="Jenkins J."/>
            <person name="Mckie-Krisberg Z.M."/>
            <person name="Prochnik S."/>
            <person name="Lindquist E."/>
            <person name="Dockter R.B."/>
            <person name="Adam C."/>
            <person name="Molina H."/>
            <person name="Bunkerborg J."/>
            <person name="Jin E."/>
            <person name="Buchheim M."/>
            <person name="Magnuson J."/>
        </authorList>
    </citation>
    <scope>NUCLEOTIDE SEQUENCE</scope>
    <source>
        <strain evidence="2">CCAP 19/18</strain>
    </source>
</reference>
<proteinExistence type="predicted"/>
<keyword evidence="3" id="KW-1185">Reference proteome</keyword>
<evidence type="ECO:0000313" key="3">
    <source>
        <dbReference type="Proteomes" id="UP000815325"/>
    </source>
</evidence>
<evidence type="ECO:0000313" key="2">
    <source>
        <dbReference type="EMBL" id="KAF5833562.1"/>
    </source>
</evidence>
<name>A0ABQ7GG73_DUNSA</name>
<feature type="non-terminal residue" evidence="2">
    <location>
        <position position="1"/>
    </location>
</feature>
<feature type="transmembrane region" description="Helical" evidence="1">
    <location>
        <begin position="6"/>
        <end position="23"/>
    </location>
</feature>
<sequence length="312" mass="34430">TSMKLLVLYMYEFLLFVYTYFVVRRMSLGKSRLVAALPPFLGTLVLPLLLDPFNPSEALLISPLTKKKLLATRVLPISPFSFLQLLAFCVGRGPLTLPLTPAQFGTVLLIPIIPLHAQLHWSRYHPSSTPIAELIQAAMLIPYHCNSSPFLPALCRHWLYTLSTCLFLGSNFDILATAVILVLQMPVAPTFNQPWLSDSFADFWARRWNLTTTYMMRAMLYEPIMQGCIINPCISLSKAPQAPSNATTHEPFGARPEAAAVNAGTVSAAKKRKPISAAKSTGDFPSGLICLILPMVAKKSFLDLALGTYISM</sequence>
<keyword evidence="1" id="KW-0472">Membrane</keyword>
<dbReference type="PANTHER" id="PTHR31595:SF57">
    <property type="entry name" value="OS04G0481900 PROTEIN"/>
    <property type="match status" value="1"/>
</dbReference>
<accession>A0ABQ7GG73</accession>
<comment type="caution">
    <text evidence="2">The sequence shown here is derived from an EMBL/GenBank/DDBJ whole genome shotgun (WGS) entry which is preliminary data.</text>
</comment>
<dbReference type="PANTHER" id="PTHR31595">
    <property type="entry name" value="LONG-CHAIN-ALCOHOL O-FATTY-ACYLTRANSFERASE 3-RELATED"/>
    <property type="match status" value="1"/>
</dbReference>
<evidence type="ECO:0000256" key="1">
    <source>
        <dbReference type="SAM" id="Phobius"/>
    </source>
</evidence>
<dbReference type="EMBL" id="MU069804">
    <property type="protein sequence ID" value="KAF5833562.1"/>
    <property type="molecule type" value="Genomic_DNA"/>
</dbReference>
<organism evidence="2 3">
    <name type="scientific">Dunaliella salina</name>
    <name type="common">Green alga</name>
    <name type="synonym">Protococcus salinus</name>
    <dbReference type="NCBI Taxonomy" id="3046"/>
    <lineage>
        <taxon>Eukaryota</taxon>
        <taxon>Viridiplantae</taxon>
        <taxon>Chlorophyta</taxon>
        <taxon>core chlorophytes</taxon>
        <taxon>Chlorophyceae</taxon>
        <taxon>CS clade</taxon>
        <taxon>Chlamydomonadales</taxon>
        <taxon>Dunaliellaceae</taxon>
        <taxon>Dunaliella</taxon>
    </lineage>
</organism>
<gene>
    <name evidence="2" type="ORF">DUNSADRAFT_10094</name>
</gene>
<keyword evidence="1" id="KW-0812">Transmembrane</keyword>
<dbReference type="Proteomes" id="UP000815325">
    <property type="component" value="Unassembled WGS sequence"/>
</dbReference>
<dbReference type="InterPro" id="IPR044851">
    <property type="entry name" value="Wax_synthase"/>
</dbReference>
<keyword evidence="1" id="KW-1133">Transmembrane helix</keyword>